<dbReference type="RefSeq" id="WP_133867429.1">
    <property type="nucleotide sequence ID" value="NZ_SOAU01000001.1"/>
</dbReference>
<dbReference type="SUPFAM" id="SSF143744">
    <property type="entry name" value="GlcG-like"/>
    <property type="match status" value="1"/>
</dbReference>
<name>A0A4R7HWK1_9ACTN</name>
<dbReference type="AlphaFoldDB" id="A0A4R7HWK1"/>
<evidence type="ECO:0000313" key="2">
    <source>
        <dbReference type="Proteomes" id="UP000294558"/>
    </source>
</evidence>
<evidence type="ECO:0000313" key="1">
    <source>
        <dbReference type="EMBL" id="TDT14924.1"/>
    </source>
</evidence>
<dbReference type="InterPro" id="IPR052517">
    <property type="entry name" value="GlcG_carb_metab_protein"/>
</dbReference>
<organism evidence="1 2">
    <name type="scientific">Ilumatobacter fluminis</name>
    <dbReference type="NCBI Taxonomy" id="467091"/>
    <lineage>
        <taxon>Bacteria</taxon>
        <taxon>Bacillati</taxon>
        <taxon>Actinomycetota</taxon>
        <taxon>Acidimicrobiia</taxon>
        <taxon>Acidimicrobiales</taxon>
        <taxon>Ilumatobacteraceae</taxon>
        <taxon>Ilumatobacter</taxon>
    </lineage>
</organism>
<proteinExistence type="predicted"/>
<protein>
    <submittedName>
        <fullName evidence="1">Uncharacterized protein GlcG (DUF336 family)</fullName>
    </submittedName>
</protein>
<dbReference type="InterPro" id="IPR005624">
    <property type="entry name" value="PduO/GlcC-like"/>
</dbReference>
<sequence length="140" mass="14047">MSRPTRALVDAVLAGVRSHAQSVEVQPLCIAIVDAGAHLVAAERWDGAAPGRFDVAVGKARAAVLLGVSSRRLGEMAIERPHFLVGLTSALGPIVPVAGGVLIVDGDTPVGAIGISGDTSDNDELAAIAGIRAAGLEVGL</sequence>
<dbReference type="EMBL" id="SOAU01000001">
    <property type="protein sequence ID" value="TDT14924.1"/>
    <property type="molecule type" value="Genomic_DNA"/>
</dbReference>
<dbReference type="Gene3D" id="3.30.450.150">
    <property type="entry name" value="Haem-degrading domain"/>
    <property type="match status" value="1"/>
</dbReference>
<dbReference type="PANTHER" id="PTHR34309:SF10">
    <property type="entry name" value="SLR1406 PROTEIN"/>
    <property type="match status" value="1"/>
</dbReference>
<comment type="caution">
    <text evidence="1">The sequence shown here is derived from an EMBL/GenBank/DDBJ whole genome shotgun (WGS) entry which is preliminary data.</text>
</comment>
<accession>A0A4R7HWK1</accession>
<dbReference type="PANTHER" id="PTHR34309">
    <property type="entry name" value="SLR1406 PROTEIN"/>
    <property type="match status" value="1"/>
</dbReference>
<gene>
    <name evidence="1" type="ORF">BDK89_0483</name>
</gene>
<dbReference type="OrthoDB" id="9815788at2"/>
<keyword evidence="2" id="KW-1185">Reference proteome</keyword>
<dbReference type="InterPro" id="IPR038084">
    <property type="entry name" value="PduO/GlcC-like_sf"/>
</dbReference>
<reference evidence="1 2" key="1">
    <citation type="submission" date="2019-03" db="EMBL/GenBank/DDBJ databases">
        <title>Sequencing the genomes of 1000 actinobacteria strains.</title>
        <authorList>
            <person name="Klenk H.-P."/>
        </authorList>
    </citation>
    <scope>NUCLEOTIDE SEQUENCE [LARGE SCALE GENOMIC DNA]</scope>
    <source>
        <strain evidence="1 2">DSM 18936</strain>
    </source>
</reference>
<dbReference type="Proteomes" id="UP000294558">
    <property type="component" value="Unassembled WGS sequence"/>
</dbReference>
<dbReference type="Pfam" id="PF03928">
    <property type="entry name" value="HbpS-like"/>
    <property type="match status" value="1"/>
</dbReference>